<feature type="region of interest" description="Disordered" evidence="1">
    <location>
        <begin position="439"/>
        <end position="477"/>
    </location>
</feature>
<evidence type="ECO:0000313" key="3">
    <source>
        <dbReference type="Proteomes" id="UP000027746"/>
    </source>
</evidence>
<evidence type="ECO:0000313" key="2">
    <source>
        <dbReference type="EMBL" id="KEJ93980.1"/>
    </source>
</evidence>
<name>A0A073IWK7_9RHOB</name>
<sequence>MIMKHFSNASMFDRAVLAVAPMRGLSRIQAKAKAAILMNYDAAGNGRRVKGWKSPGTDADASSMAGRATLRQRSRDLIRNAPFAKRAQMVVTNNVVGAGIAPTITGTNKKAAQDAADVILPFLQSVELDAHRAMNFATMQSVVCNSLFESGEVLALRRTRPASDGATLPLAVEILEIDHLNSTIMGWGANEVRDGIEYNDQGIATHYHIYEQHPGAASRRRTLRTHRVPASDVLHIRRIDRPGQMRGVPWLAPVMLTLGEMRDYQEAQILKQKISALLAGVVEAGDGGVPEGASGLDALSPGSLVYTEAGQKVSFTTPPRVDDYNVVMRLGLWAVAMGIGITGESLSGDLSGVNFSSMRAGRLEMDKNIETWQEQILISQFCAGVGRWALEAYRLTKPGLRPLQMAWTAQRRALVDPTKEIPAIIKKVEAGLSSLSREQRAMGLDPDTVARERAEDLARNPAPVDGAVDETKKGKAA</sequence>
<accession>A0A073IWK7</accession>
<dbReference type="Pfam" id="PF05136">
    <property type="entry name" value="Phage_portal_2"/>
    <property type="match status" value="1"/>
</dbReference>
<evidence type="ECO:0008006" key="4">
    <source>
        <dbReference type="Google" id="ProtNLM"/>
    </source>
</evidence>
<dbReference type="Proteomes" id="UP000027746">
    <property type="component" value="Unassembled WGS sequence"/>
</dbReference>
<dbReference type="NCBIfam" id="TIGR01539">
    <property type="entry name" value="portal_lambda"/>
    <property type="match status" value="1"/>
</dbReference>
<keyword evidence="3" id="KW-1185">Reference proteome</keyword>
<dbReference type="EMBL" id="JAMD01000021">
    <property type="protein sequence ID" value="KEJ93980.1"/>
    <property type="molecule type" value="Genomic_DNA"/>
</dbReference>
<dbReference type="OrthoDB" id="9770450at2"/>
<proteinExistence type="predicted"/>
<dbReference type="GO" id="GO:0005198">
    <property type="term" value="F:structural molecule activity"/>
    <property type="evidence" value="ECO:0007669"/>
    <property type="project" value="InterPro"/>
</dbReference>
<evidence type="ECO:0000256" key="1">
    <source>
        <dbReference type="SAM" id="MobiDB-lite"/>
    </source>
</evidence>
<dbReference type="InterPro" id="IPR006429">
    <property type="entry name" value="Phage_lambda_portal"/>
</dbReference>
<reference evidence="2 3" key="1">
    <citation type="submission" date="2014-01" db="EMBL/GenBank/DDBJ databases">
        <title>Sulfitobacter sp. H3 (MCCC 1A00686) Genome Sequencing.</title>
        <authorList>
            <person name="Lai Q."/>
            <person name="Hong Z."/>
        </authorList>
    </citation>
    <scope>NUCLEOTIDE SEQUENCE [LARGE SCALE GENOMIC DNA]</scope>
    <source>
        <strain evidence="2 3">H3</strain>
    </source>
</reference>
<feature type="compositionally biased region" description="Basic and acidic residues" evidence="1">
    <location>
        <begin position="448"/>
        <end position="458"/>
    </location>
</feature>
<comment type="caution">
    <text evidence="2">The sequence shown here is derived from an EMBL/GenBank/DDBJ whole genome shotgun (WGS) entry which is preliminary data.</text>
</comment>
<dbReference type="AlphaFoldDB" id="A0A073IWK7"/>
<protein>
    <recommendedName>
        <fullName evidence="4">Phage portal protein</fullName>
    </recommendedName>
</protein>
<organism evidence="2 3">
    <name type="scientific">Pseudosulfitobacter pseudonitzschiae</name>
    <dbReference type="NCBI Taxonomy" id="1402135"/>
    <lineage>
        <taxon>Bacteria</taxon>
        <taxon>Pseudomonadati</taxon>
        <taxon>Pseudomonadota</taxon>
        <taxon>Alphaproteobacteria</taxon>
        <taxon>Rhodobacterales</taxon>
        <taxon>Roseobacteraceae</taxon>
        <taxon>Pseudosulfitobacter</taxon>
    </lineage>
</organism>
<dbReference type="GO" id="GO:0019068">
    <property type="term" value="P:virion assembly"/>
    <property type="evidence" value="ECO:0007669"/>
    <property type="project" value="InterPro"/>
</dbReference>
<gene>
    <name evidence="2" type="ORF">SUH3_11965</name>
</gene>